<gene>
    <name evidence="18" type="ORF">SAMN05216361_0950</name>
</gene>
<dbReference type="Pfam" id="PF22458">
    <property type="entry name" value="RsmF-B_ferredox"/>
    <property type="match status" value="1"/>
</dbReference>
<dbReference type="GO" id="GO:0006355">
    <property type="term" value="P:regulation of DNA-templated transcription"/>
    <property type="evidence" value="ECO:0007669"/>
    <property type="project" value="InterPro"/>
</dbReference>
<evidence type="ECO:0000256" key="2">
    <source>
        <dbReference type="ARBA" id="ARBA00004496"/>
    </source>
</evidence>
<dbReference type="GO" id="GO:0005829">
    <property type="term" value="C:cytosol"/>
    <property type="evidence" value="ECO:0007669"/>
    <property type="project" value="TreeGrafter"/>
</dbReference>
<feature type="binding site" evidence="14">
    <location>
        <begin position="255"/>
        <end position="261"/>
    </location>
    <ligand>
        <name>S-adenosyl-L-methionine</name>
        <dbReference type="ChEBI" id="CHEBI:59789"/>
    </ligand>
</feature>
<dbReference type="NCBIfam" id="NF008149">
    <property type="entry name" value="PRK10901.1"/>
    <property type="match status" value="1"/>
</dbReference>
<organism evidence="18 19">
    <name type="scientific">Marisediminitalea aggregata</name>
    <dbReference type="NCBI Taxonomy" id="634436"/>
    <lineage>
        <taxon>Bacteria</taxon>
        <taxon>Pseudomonadati</taxon>
        <taxon>Pseudomonadota</taxon>
        <taxon>Gammaproteobacteria</taxon>
        <taxon>Alteromonadales</taxon>
        <taxon>Alteromonadaceae</taxon>
        <taxon>Marisediminitalea</taxon>
    </lineage>
</organism>
<dbReference type="CDD" id="cd02440">
    <property type="entry name" value="AdoMet_MTases"/>
    <property type="match status" value="1"/>
</dbReference>
<dbReference type="OrthoDB" id="9810297at2"/>
<dbReference type="InterPro" id="IPR029063">
    <property type="entry name" value="SAM-dependent_MTases_sf"/>
</dbReference>
<dbReference type="SUPFAM" id="SSF48013">
    <property type="entry name" value="NusB-like"/>
    <property type="match status" value="1"/>
</dbReference>
<evidence type="ECO:0000256" key="1">
    <source>
        <dbReference type="ARBA" id="ARBA00002724"/>
    </source>
</evidence>
<evidence type="ECO:0000256" key="15">
    <source>
        <dbReference type="SAM" id="Coils"/>
    </source>
</evidence>
<dbReference type="Pfam" id="PF01189">
    <property type="entry name" value="Methyltr_RsmB-F"/>
    <property type="match status" value="1"/>
</dbReference>
<feature type="binding site" evidence="14">
    <location>
        <position position="324"/>
    </location>
    <ligand>
        <name>S-adenosyl-L-methionine</name>
        <dbReference type="ChEBI" id="CHEBI:59789"/>
    </ligand>
</feature>
<keyword evidence="9 14" id="KW-0949">S-adenosyl-L-methionine</keyword>
<feature type="coiled-coil region" evidence="15">
    <location>
        <begin position="278"/>
        <end position="305"/>
    </location>
</feature>
<dbReference type="STRING" id="634436.SAMN05216361_0950"/>
<evidence type="ECO:0000256" key="3">
    <source>
        <dbReference type="ARBA" id="ARBA00007494"/>
    </source>
</evidence>
<dbReference type="EMBL" id="FQWD01000001">
    <property type="protein sequence ID" value="SHF93768.1"/>
    <property type="molecule type" value="Genomic_DNA"/>
</dbReference>
<dbReference type="AlphaFoldDB" id="A0A1M5FQI2"/>
<evidence type="ECO:0000256" key="13">
    <source>
        <dbReference type="ARBA" id="ARBA00047283"/>
    </source>
</evidence>
<dbReference type="FunFam" id="3.40.50.150:FF:000022">
    <property type="entry name" value="Ribosomal RNA small subunit methyltransferase B"/>
    <property type="match status" value="1"/>
</dbReference>
<evidence type="ECO:0000256" key="11">
    <source>
        <dbReference type="ARBA" id="ARBA00030399"/>
    </source>
</evidence>
<comment type="catalytic activity">
    <reaction evidence="13">
        <text>cytidine(967) in 16S rRNA + S-adenosyl-L-methionine = 5-methylcytidine(967) in 16S rRNA + S-adenosyl-L-homocysteine + H(+)</text>
        <dbReference type="Rhea" id="RHEA:42748"/>
        <dbReference type="Rhea" id="RHEA-COMP:10219"/>
        <dbReference type="Rhea" id="RHEA-COMP:10220"/>
        <dbReference type="ChEBI" id="CHEBI:15378"/>
        <dbReference type="ChEBI" id="CHEBI:57856"/>
        <dbReference type="ChEBI" id="CHEBI:59789"/>
        <dbReference type="ChEBI" id="CHEBI:74483"/>
        <dbReference type="ChEBI" id="CHEBI:82748"/>
        <dbReference type="EC" id="2.1.1.176"/>
    </reaction>
</comment>
<keyword evidence="7 14" id="KW-0489">Methyltransferase</keyword>
<dbReference type="InterPro" id="IPR006027">
    <property type="entry name" value="NusB_RsmB_TIM44"/>
</dbReference>
<keyword evidence="10 14" id="KW-0694">RNA-binding</keyword>
<comment type="subcellular location">
    <subcellularLocation>
        <location evidence="2">Cytoplasm</location>
    </subcellularLocation>
</comment>
<comment type="function">
    <text evidence="1">Specifically methylates the cytosine at position 967 (m5C967) of 16S rRNA.</text>
</comment>
<dbReference type="NCBIfam" id="TIGR00563">
    <property type="entry name" value="rsmB"/>
    <property type="match status" value="1"/>
</dbReference>
<dbReference type="InterPro" id="IPR018314">
    <property type="entry name" value="RsmB/NOL1/NOP2-like_CS"/>
</dbReference>
<feature type="binding site" evidence="14">
    <location>
        <position position="305"/>
    </location>
    <ligand>
        <name>S-adenosyl-L-methionine</name>
        <dbReference type="ChEBI" id="CHEBI:59789"/>
    </ligand>
</feature>
<sequence>MKLPPYANLRADTAWVIYSVLELGKSSRDCLAKAQARHSKQDSAWLQEMAMGVFRHVPQLQIWLRQLLDQPLKGNKKILEHLLLLGFYQQAYSRVSDHAAVSATVDAAEVLGGMRLKGLINAVLRNFQRQGLAEQTSSDPIVASGLPKWIYKRIAAAYPDQLTDIVDAMNKPAPVWLRVNTRQCSHEKYCKALTDAGIHFELSEQHPDAVILLDRLPITTLPGYPQGWFSVQDGAAQLAAPLLAPEANERVLDCCAAPGGKTAHLLEKQPAMATCIALDSESLRLERLNENLDRLQLEAEVICADASDPDSWWDGNQFDRILLDAPCSATGVIRRHPDIRWLRKPADIEALQALQQRILDALWPTLKPGGTLLYATCSILPDENSAQIQQFLARQQDATLAPVSDSETNDQPGRQILPGEQQMDGFYYARLLKSV</sequence>
<comment type="similarity">
    <text evidence="3 14">Belongs to the class I-like SAM-binding methyltransferase superfamily. RsmB/NOP family.</text>
</comment>
<accession>A0A1M5FQI2</accession>
<dbReference type="Pfam" id="PF01029">
    <property type="entry name" value="NusB"/>
    <property type="match status" value="1"/>
</dbReference>
<dbReference type="PRINTS" id="PR02008">
    <property type="entry name" value="RCMTFAMILY"/>
</dbReference>
<evidence type="ECO:0000256" key="14">
    <source>
        <dbReference type="PROSITE-ProRule" id="PRU01023"/>
    </source>
</evidence>
<proteinExistence type="inferred from homology"/>
<dbReference type="GO" id="GO:0070475">
    <property type="term" value="P:rRNA base methylation"/>
    <property type="evidence" value="ECO:0007669"/>
    <property type="project" value="TreeGrafter"/>
</dbReference>
<dbReference type="PANTHER" id="PTHR22807">
    <property type="entry name" value="NOP2 YEAST -RELATED NOL1/NOP2/FMU SUN DOMAIN-CONTAINING"/>
    <property type="match status" value="1"/>
</dbReference>
<evidence type="ECO:0000313" key="18">
    <source>
        <dbReference type="EMBL" id="SHF93768.1"/>
    </source>
</evidence>
<dbReference type="InterPro" id="IPR001678">
    <property type="entry name" value="MeTrfase_RsmB-F_NOP2_dom"/>
</dbReference>
<feature type="region of interest" description="Disordered" evidence="16">
    <location>
        <begin position="399"/>
        <end position="418"/>
    </location>
</feature>
<evidence type="ECO:0000259" key="17">
    <source>
        <dbReference type="PROSITE" id="PS51686"/>
    </source>
</evidence>
<reference evidence="19" key="1">
    <citation type="submission" date="2016-11" db="EMBL/GenBank/DDBJ databases">
        <authorList>
            <person name="Varghese N."/>
            <person name="Submissions S."/>
        </authorList>
    </citation>
    <scope>NUCLEOTIDE SEQUENCE [LARGE SCALE GENOMIC DNA]</scope>
    <source>
        <strain evidence="19">CGMCC 1.8995</strain>
    </source>
</reference>
<dbReference type="PANTHER" id="PTHR22807:SF61">
    <property type="entry name" value="NOL1_NOP2_SUN FAMILY PROTEIN _ ANTITERMINATION NUSB DOMAIN-CONTAINING PROTEIN"/>
    <property type="match status" value="1"/>
</dbReference>
<evidence type="ECO:0000256" key="7">
    <source>
        <dbReference type="ARBA" id="ARBA00022603"/>
    </source>
</evidence>
<dbReference type="Gene3D" id="1.10.940.10">
    <property type="entry name" value="NusB-like"/>
    <property type="match status" value="1"/>
</dbReference>
<evidence type="ECO:0000256" key="8">
    <source>
        <dbReference type="ARBA" id="ARBA00022679"/>
    </source>
</evidence>
<dbReference type="Gene3D" id="3.30.70.1170">
    <property type="entry name" value="Sun protein, domain 3"/>
    <property type="match status" value="1"/>
</dbReference>
<dbReference type="PROSITE" id="PS51686">
    <property type="entry name" value="SAM_MT_RSMB_NOP"/>
    <property type="match status" value="1"/>
</dbReference>
<dbReference type="InterPro" id="IPR054728">
    <property type="entry name" value="RsmB-like_ferredoxin"/>
</dbReference>
<dbReference type="RefSeq" id="WP_073318495.1">
    <property type="nucleotide sequence ID" value="NZ_FQWD01000001.1"/>
</dbReference>
<feature type="active site" description="Nucleophile" evidence="14">
    <location>
        <position position="377"/>
    </location>
</feature>
<dbReference type="InterPro" id="IPR023267">
    <property type="entry name" value="RCMT"/>
</dbReference>
<name>A0A1M5FQI2_9ALTE</name>
<dbReference type="GO" id="GO:0009383">
    <property type="term" value="F:rRNA (cytosine-C5-)-methyltransferase activity"/>
    <property type="evidence" value="ECO:0007669"/>
    <property type="project" value="TreeGrafter"/>
</dbReference>
<evidence type="ECO:0000256" key="4">
    <source>
        <dbReference type="ARBA" id="ARBA00012140"/>
    </source>
</evidence>
<dbReference type="InterPro" id="IPR004573">
    <property type="entry name" value="rRNA_ssu_MeTfrase_B"/>
</dbReference>
<dbReference type="Gene3D" id="3.40.50.150">
    <property type="entry name" value="Vaccinia Virus protein VP39"/>
    <property type="match status" value="1"/>
</dbReference>
<evidence type="ECO:0000256" key="16">
    <source>
        <dbReference type="SAM" id="MobiDB-lite"/>
    </source>
</evidence>
<dbReference type="InterPro" id="IPR049560">
    <property type="entry name" value="MeTrfase_RsmB-F_NOP2_cat"/>
</dbReference>
<evidence type="ECO:0000313" key="19">
    <source>
        <dbReference type="Proteomes" id="UP000184520"/>
    </source>
</evidence>
<dbReference type="EC" id="2.1.1.176" evidence="4"/>
<evidence type="ECO:0000256" key="5">
    <source>
        <dbReference type="ARBA" id="ARBA00022490"/>
    </source>
</evidence>
<keyword evidence="5" id="KW-0963">Cytoplasm</keyword>
<protein>
    <recommendedName>
        <fullName evidence="4">16S rRNA (cytosine(967)-C(5))-methyltransferase</fullName>
        <ecNumber evidence="4">2.1.1.176</ecNumber>
    </recommendedName>
    <alternativeName>
        <fullName evidence="11">16S rRNA m5C967 methyltransferase</fullName>
    </alternativeName>
    <alternativeName>
        <fullName evidence="12">rRNA (cytosine-C(5)-)-methyltransferase RsmB</fullName>
    </alternativeName>
</protein>
<keyword evidence="8 14" id="KW-0808">Transferase</keyword>
<evidence type="ECO:0000256" key="9">
    <source>
        <dbReference type="ARBA" id="ARBA00022691"/>
    </source>
</evidence>
<keyword evidence="19" id="KW-1185">Reference proteome</keyword>
<evidence type="ECO:0000256" key="6">
    <source>
        <dbReference type="ARBA" id="ARBA00022552"/>
    </source>
</evidence>
<dbReference type="InterPro" id="IPR035926">
    <property type="entry name" value="NusB-like_sf"/>
</dbReference>
<feature type="binding site" evidence="14">
    <location>
        <position position="279"/>
    </location>
    <ligand>
        <name>S-adenosyl-L-methionine</name>
        <dbReference type="ChEBI" id="CHEBI:59789"/>
    </ligand>
</feature>
<keyword evidence="6" id="KW-0698">rRNA processing</keyword>
<dbReference type="PROSITE" id="PS01153">
    <property type="entry name" value="NOL1_NOP2_SUN"/>
    <property type="match status" value="1"/>
</dbReference>
<dbReference type="GO" id="GO:0003723">
    <property type="term" value="F:RNA binding"/>
    <property type="evidence" value="ECO:0007669"/>
    <property type="project" value="UniProtKB-UniRule"/>
</dbReference>
<evidence type="ECO:0000256" key="12">
    <source>
        <dbReference type="ARBA" id="ARBA00031088"/>
    </source>
</evidence>
<feature type="domain" description="SAM-dependent MTase RsmB/NOP-type" evidence="17">
    <location>
        <begin position="165"/>
        <end position="434"/>
    </location>
</feature>
<dbReference type="SUPFAM" id="SSF53335">
    <property type="entry name" value="S-adenosyl-L-methionine-dependent methyltransferases"/>
    <property type="match status" value="1"/>
</dbReference>
<keyword evidence="15" id="KW-0175">Coiled coil</keyword>
<dbReference type="Proteomes" id="UP000184520">
    <property type="component" value="Unassembled WGS sequence"/>
</dbReference>
<evidence type="ECO:0000256" key="10">
    <source>
        <dbReference type="ARBA" id="ARBA00022884"/>
    </source>
</evidence>